<evidence type="ECO:0000256" key="6">
    <source>
        <dbReference type="ARBA" id="ARBA00022989"/>
    </source>
</evidence>
<evidence type="ECO:0000256" key="9">
    <source>
        <dbReference type="SAM" id="Phobius"/>
    </source>
</evidence>
<evidence type="ECO:0000259" key="10">
    <source>
        <dbReference type="Pfam" id="PF00999"/>
    </source>
</evidence>
<sequence length="441" mass="46598">MSLPHWTVFIGVLLLSLVLLGTWLQRLPLSSAMVYLALGWVLGPDALGLLTPDPIRHAALMEPFAEAALLISLFASGLHLGAPLTSRRWWLPLRLASLSLVALVGLVAAVGTWVLGLPLGAAVLLGAILAPTDPVLASGVPAESGVRPDRLGFSLAGEGALNDGAAYPFVLLGLGLLATGQPAQGWDRWWYVDVLWSSGAGLLIGALLGASIGRLVVHLRGRHRQALGLDVFLGLGLIALSHGLAQLVQASGFLAVFASGLALQRVGERPRAGSQPLGGSPAGQLHGYATLSIHSHHASAAMRGAVQLFNGQLEKVAELVLVLFVGGMLGYARWTPHVLWFVPLLLLVLRPLSVAPALWGERLAPGQAPMLAWFGIRGIGSLYYLLLVLRHGVDAPLASLLVSLTLWTVASSIVLHGITARPFMRRYLAVRRRMPRSGASV</sequence>
<evidence type="ECO:0000256" key="1">
    <source>
        <dbReference type="ARBA" id="ARBA00004651"/>
    </source>
</evidence>
<evidence type="ECO:0000313" key="11">
    <source>
        <dbReference type="EMBL" id="MDL5031248.1"/>
    </source>
</evidence>
<feature type="transmembrane region" description="Helical" evidence="9">
    <location>
        <begin position="194"/>
        <end position="217"/>
    </location>
</feature>
<keyword evidence="2" id="KW-0813">Transport</keyword>
<dbReference type="InterPro" id="IPR038770">
    <property type="entry name" value="Na+/solute_symporter_sf"/>
</dbReference>
<feature type="transmembrane region" description="Helical" evidence="9">
    <location>
        <begin position="96"/>
        <end position="129"/>
    </location>
</feature>
<keyword evidence="12" id="KW-1185">Reference proteome</keyword>
<keyword evidence="3" id="KW-0050">Antiport</keyword>
<name>A0ABT7LEG6_9BURK</name>
<dbReference type="RefSeq" id="WP_285981358.1">
    <property type="nucleotide sequence ID" value="NZ_JASVDS010000001.1"/>
</dbReference>
<evidence type="ECO:0000313" key="12">
    <source>
        <dbReference type="Proteomes" id="UP001238603"/>
    </source>
</evidence>
<feature type="transmembrane region" description="Helical" evidence="9">
    <location>
        <begin position="6"/>
        <end position="25"/>
    </location>
</feature>
<dbReference type="EMBL" id="JASVDS010000001">
    <property type="protein sequence ID" value="MDL5031248.1"/>
    <property type="molecule type" value="Genomic_DNA"/>
</dbReference>
<keyword evidence="7" id="KW-0406">Ion transport</keyword>
<feature type="domain" description="Cation/H+ exchanger transmembrane" evidence="10">
    <location>
        <begin position="17"/>
        <end position="270"/>
    </location>
</feature>
<gene>
    <name evidence="11" type="ORF">QRD43_04945</name>
</gene>
<comment type="subcellular location">
    <subcellularLocation>
        <location evidence="1">Cell membrane</location>
        <topology evidence="1">Multi-pass membrane protein</topology>
    </subcellularLocation>
</comment>
<evidence type="ECO:0000256" key="3">
    <source>
        <dbReference type="ARBA" id="ARBA00022449"/>
    </source>
</evidence>
<evidence type="ECO:0000256" key="5">
    <source>
        <dbReference type="ARBA" id="ARBA00022692"/>
    </source>
</evidence>
<feature type="transmembrane region" description="Helical" evidence="9">
    <location>
        <begin position="64"/>
        <end position="84"/>
    </location>
</feature>
<keyword evidence="6 9" id="KW-1133">Transmembrane helix</keyword>
<feature type="transmembrane region" description="Helical" evidence="9">
    <location>
        <begin position="401"/>
        <end position="424"/>
    </location>
</feature>
<dbReference type="Pfam" id="PF00999">
    <property type="entry name" value="Na_H_Exchanger"/>
    <property type="match status" value="1"/>
</dbReference>
<keyword evidence="8 9" id="KW-0472">Membrane</keyword>
<dbReference type="PANTHER" id="PTHR32507:SF8">
    <property type="entry name" value="CNH1P"/>
    <property type="match status" value="1"/>
</dbReference>
<dbReference type="InterPro" id="IPR006153">
    <property type="entry name" value="Cation/H_exchanger_TM"/>
</dbReference>
<organism evidence="11 12">
    <name type="scientific">Roseateles subflavus</name>
    <dbReference type="NCBI Taxonomy" id="3053353"/>
    <lineage>
        <taxon>Bacteria</taxon>
        <taxon>Pseudomonadati</taxon>
        <taxon>Pseudomonadota</taxon>
        <taxon>Betaproteobacteria</taxon>
        <taxon>Burkholderiales</taxon>
        <taxon>Sphaerotilaceae</taxon>
        <taxon>Roseateles</taxon>
    </lineage>
</organism>
<accession>A0ABT7LEG6</accession>
<keyword evidence="4" id="KW-1003">Cell membrane</keyword>
<comment type="caution">
    <text evidence="11">The sequence shown here is derived from an EMBL/GenBank/DDBJ whole genome shotgun (WGS) entry which is preliminary data.</text>
</comment>
<evidence type="ECO:0000256" key="8">
    <source>
        <dbReference type="ARBA" id="ARBA00023136"/>
    </source>
</evidence>
<protein>
    <submittedName>
        <fullName evidence="11">Cation:proton antiporter</fullName>
    </submittedName>
</protein>
<feature type="transmembrane region" description="Helical" evidence="9">
    <location>
        <begin position="371"/>
        <end position="389"/>
    </location>
</feature>
<dbReference type="PANTHER" id="PTHR32507">
    <property type="entry name" value="NA(+)/H(+) ANTIPORTER 1"/>
    <property type="match status" value="1"/>
</dbReference>
<dbReference type="Gene3D" id="1.20.1530.20">
    <property type="match status" value="1"/>
</dbReference>
<dbReference type="Proteomes" id="UP001238603">
    <property type="component" value="Unassembled WGS sequence"/>
</dbReference>
<evidence type="ECO:0000256" key="2">
    <source>
        <dbReference type="ARBA" id="ARBA00022448"/>
    </source>
</evidence>
<keyword evidence="5 9" id="KW-0812">Transmembrane</keyword>
<proteinExistence type="predicted"/>
<feature type="transmembrane region" description="Helical" evidence="9">
    <location>
        <begin position="340"/>
        <end position="359"/>
    </location>
</feature>
<evidence type="ECO:0000256" key="7">
    <source>
        <dbReference type="ARBA" id="ARBA00023065"/>
    </source>
</evidence>
<feature type="transmembrane region" description="Helical" evidence="9">
    <location>
        <begin position="32"/>
        <end position="52"/>
    </location>
</feature>
<evidence type="ECO:0000256" key="4">
    <source>
        <dbReference type="ARBA" id="ARBA00022475"/>
    </source>
</evidence>
<reference evidence="11 12" key="1">
    <citation type="submission" date="2023-06" db="EMBL/GenBank/DDBJ databases">
        <title>Pelomonas sp. APW6 16S ribosomal RNA gene genome sequencing and assembly.</title>
        <authorList>
            <person name="Woo H."/>
        </authorList>
    </citation>
    <scope>NUCLEOTIDE SEQUENCE [LARGE SCALE GENOMIC DNA]</scope>
    <source>
        <strain evidence="11 12">APW6</strain>
    </source>
</reference>